<dbReference type="InterPro" id="IPR036625">
    <property type="entry name" value="E3-bd_dom_sf"/>
</dbReference>
<comment type="caution">
    <text evidence="16">The sequence shown here is derived from an EMBL/GenBank/DDBJ whole genome shotgun (WGS) entry which is preliminary data.</text>
</comment>
<dbReference type="Pfam" id="PF00198">
    <property type="entry name" value="2-oxoacid_dh"/>
    <property type="match status" value="1"/>
</dbReference>
<dbReference type="Pfam" id="PF02817">
    <property type="entry name" value="E3_binding"/>
    <property type="match status" value="1"/>
</dbReference>
<dbReference type="InterPro" id="IPR004167">
    <property type="entry name" value="PSBD"/>
</dbReference>
<dbReference type="SUPFAM" id="SSF47005">
    <property type="entry name" value="Peripheral subunit-binding domain of 2-oxo acid dehydrogenase complex"/>
    <property type="match status" value="1"/>
</dbReference>
<feature type="compositionally biased region" description="Basic and acidic residues" evidence="13">
    <location>
        <begin position="164"/>
        <end position="201"/>
    </location>
</feature>
<evidence type="ECO:0000256" key="10">
    <source>
        <dbReference type="ARBA" id="ARBA00023315"/>
    </source>
</evidence>
<dbReference type="EC" id="2.3.1.61" evidence="5 12"/>
<organism evidence="16 17">
    <name type="scientific">Salinicoccus sesuvii</name>
    <dbReference type="NCBI Taxonomy" id="868281"/>
    <lineage>
        <taxon>Bacteria</taxon>
        <taxon>Bacillati</taxon>
        <taxon>Bacillota</taxon>
        <taxon>Bacilli</taxon>
        <taxon>Bacillales</taxon>
        <taxon>Staphylococcaceae</taxon>
        <taxon>Salinicoccus</taxon>
    </lineage>
</organism>
<evidence type="ECO:0000313" key="17">
    <source>
        <dbReference type="Proteomes" id="UP001595637"/>
    </source>
</evidence>
<feature type="compositionally biased region" description="Low complexity" evidence="13">
    <location>
        <begin position="118"/>
        <end position="127"/>
    </location>
</feature>
<dbReference type="Gene3D" id="4.10.320.10">
    <property type="entry name" value="E3-binding domain"/>
    <property type="match status" value="1"/>
</dbReference>
<evidence type="ECO:0000256" key="12">
    <source>
        <dbReference type="RuleBase" id="RU361138"/>
    </source>
</evidence>
<keyword evidence="17" id="KW-1185">Reference proteome</keyword>
<evidence type="ECO:0000256" key="1">
    <source>
        <dbReference type="ARBA" id="ARBA00004052"/>
    </source>
</evidence>
<keyword evidence="10 12" id="KW-0012">Acyltransferase</keyword>
<evidence type="ECO:0000313" key="16">
    <source>
        <dbReference type="EMBL" id="MFC3388372.1"/>
    </source>
</evidence>
<accession>A0ABV7N845</accession>
<evidence type="ECO:0000256" key="2">
    <source>
        <dbReference type="ARBA" id="ARBA00005145"/>
    </source>
</evidence>
<comment type="pathway">
    <text evidence="2 12">Amino-acid degradation; L-lysine degradation via saccharopine pathway; glutaryl-CoA from L-lysine: step 6/6.</text>
</comment>
<dbReference type="PANTHER" id="PTHR43416">
    <property type="entry name" value="DIHYDROLIPOYLLYSINE-RESIDUE SUCCINYLTRANSFERASE COMPONENT OF 2-OXOGLUTARATE DEHYDROGENASE COMPLEX, MITOCHONDRIAL-RELATED"/>
    <property type="match status" value="1"/>
</dbReference>
<evidence type="ECO:0000256" key="5">
    <source>
        <dbReference type="ARBA" id="ARBA00012945"/>
    </source>
</evidence>
<comment type="catalytic activity">
    <reaction evidence="11 12">
        <text>N(6)-[(R)-dihydrolipoyl]-L-lysyl-[protein] + succinyl-CoA = N(6)-[(R)-S(8)-succinyldihydrolipoyl]-L-lysyl-[protein] + CoA</text>
        <dbReference type="Rhea" id="RHEA:15213"/>
        <dbReference type="Rhea" id="RHEA-COMP:10475"/>
        <dbReference type="Rhea" id="RHEA-COMP:20092"/>
        <dbReference type="ChEBI" id="CHEBI:57287"/>
        <dbReference type="ChEBI" id="CHEBI:57292"/>
        <dbReference type="ChEBI" id="CHEBI:83100"/>
        <dbReference type="ChEBI" id="CHEBI:83120"/>
        <dbReference type="EC" id="2.3.1.61"/>
    </reaction>
</comment>
<evidence type="ECO:0000256" key="13">
    <source>
        <dbReference type="SAM" id="MobiDB-lite"/>
    </source>
</evidence>
<dbReference type="PANTHER" id="PTHR43416:SF5">
    <property type="entry name" value="DIHYDROLIPOYLLYSINE-RESIDUE SUCCINYLTRANSFERASE COMPONENT OF 2-OXOGLUTARATE DEHYDROGENASE COMPLEX, MITOCHONDRIAL"/>
    <property type="match status" value="1"/>
</dbReference>
<feature type="compositionally biased region" description="Basic and acidic residues" evidence="13">
    <location>
        <begin position="90"/>
        <end position="117"/>
    </location>
</feature>
<dbReference type="InterPro" id="IPR000089">
    <property type="entry name" value="Biotin_lipoyl"/>
</dbReference>
<dbReference type="PROSITE" id="PS50968">
    <property type="entry name" value="BIOTINYL_LIPOYL"/>
    <property type="match status" value="1"/>
</dbReference>
<dbReference type="PROSITE" id="PS51826">
    <property type="entry name" value="PSBD"/>
    <property type="match status" value="1"/>
</dbReference>
<dbReference type="SUPFAM" id="SSF51230">
    <property type="entry name" value="Single hybrid motif"/>
    <property type="match status" value="1"/>
</dbReference>
<dbReference type="RefSeq" id="WP_380653752.1">
    <property type="nucleotide sequence ID" value="NZ_JBHRVQ010000001.1"/>
</dbReference>
<keyword evidence="8 12" id="KW-0808">Transferase</keyword>
<keyword evidence="7 12" id="KW-0816">Tricarboxylic acid cycle</keyword>
<dbReference type="InterPro" id="IPR011053">
    <property type="entry name" value="Single_hybrid_motif"/>
</dbReference>
<evidence type="ECO:0000256" key="3">
    <source>
        <dbReference type="ARBA" id="ARBA00007317"/>
    </source>
</evidence>
<dbReference type="InterPro" id="IPR001078">
    <property type="entry name" value="2-oxoacid_DH_actylTfrase"/>
</dbReference>
<dbReference type="SUPFAM" id="SSF52777">
    <property type="entry name" value="CoA-dependent acyltransferases"/>
    <property type="match status" value="1"/>
</dbReference>
<comment type="cofactor">
    <cofactor evidence="12">
        <name>(R)-lipoate</name>
        <dbReference type="ChEBI" id="CHEBI:83088"/>
    </cofactor>
    <text evidence="12">Binds 1 lipoyl cofactor covalently.</text>
</comment>
<evidence type="ECO:0000256" key="4">
    <source>
        <dbReference type="ARBA" id="ARBA00011666"/>
    </source>
</evidence>
<evidence type="ECO:0000256" key="11">
    <source>
        <dbReference type="ARBA" id="ARBA00052761"/>
    </source>
</evidence>
<evidence type="ECO:0000259" key="15">
    <source>
        <dbReference type="PROSITE" id="PS51826"/>
    </source>
</evidence>
<evidence type="ECO:0000256" key="9">
    <source>
        <dbReference type="ARBA" id="ARBA00022823"/>
    </source>
</evidence>
<dbReference type="InterPro" id="IPR006255">
    <property type="entry name" value="SucB"/>
</dbReference>
<feature type="region of interest" description="Disordered" evidence="13">
    <location>
        <begin position="75"/>
        <end position="204"/>
    </location>
</feature>
<dbReference type="CDD" id="cd06849">
    <property type="entry name" value="lipoyl_domain"/>
    <property type="match status" value="1"/>
</dbReference>
<comment type="similarity">
    <text evidence="3 12">Belongs to the 2-oxoacid dehydrogenase family.</text>
</comment>
<dbReference type="InterPro" id="IPR023213">
    <property type="entry name" value="CAT-like_dom_sf"/>
</dbReference>
<dbReference type="EMBL" id="JBHRVQ010000001">
    <property type="protein sequence ID" value="MFC3388372.1"/>
    <property type="molecule type" value="Genomic_DNA"/>
</dbReference>
<sequence length="428" mass="47304">MAEVKVPELAESITEGTIASWLKQKGDQVEKGENILELETDKVNVEVISEEAGVITEIKAEEGDTVEVGQVIAIVEENGEADSSSESSEESSKAEKAEPLEDDSRKELEDAGSKEQQEGQAQEEGQASDSRIVATPSARRMAREKGIDISDINASDPRGLVRSQDVENHGSQPKESEQPKKQEQNQKQDSGKPDKPVIREKMSRRRQTIAKRLLEVSQNTAMLTTFNEVDMTNLMELRKRKKDQFQERHDGTRLGFMSFFTKASVAALRKYPAVNAEIDGEDLVLKQFYDIGVAVSTDEGLVVPVVRDCDRKTFADIENDIVDMAKKAQNKKLGLDDMTGGSFTITNGGVFGSLMSTPIINGTQAAILGMHTIQKRPVAVDDETMEIRPMMYIALSYDHRVIDGKEAVGFLKTIKDLVENPEDLLLEG</sequence>
<dbReference type="Gene3D" id="3.30.559.10">
    <property type="entry name" value="Chloramphenicol acetyltransferase-like domain"/>
    <property type="match status" value="1"/>
</dbReference>
<evidence type="ECO:0000256" key="8">
    <source>
        <dbReference type="ARBA" id="ARBA00022679"/>
    </source>
</evidence>
<name>A0ABV7N845_9STAP</name>
<comment type="function">
    <text evidence="1 12">E2 component of the 2-oxoglutarate dehydrogenase (OGDH) complex which catalyzes the second step in the conversion of 2-oxoglutarate to succinyl-CoA and CO(2).</text>
</comment>
<evidence type="ECO:0000256" key="6">
    <source>
        <dbReference type="ARBA" id="ARBA00019511"/>
    </source>
</evidence>
<dbReference type="NCBIfam" id="NF004309">
    <property type="entry name" value="PRK05704.1"/>
    <property type="match status" value="1"/>
</dbReference>
<protein>
    <recommendedName>
        <fullName evidence="6 12">Dihydrolipoyllysine-residue succinyltransferase component of 2-oxoglutarate dehydrogenase complex</fullName>
        <ecNumber evidence="5 12">2.3.1.61</ecNumber>
    </recommendedName>
    <alternativeName>
        <fullName evidence="12">2-oxoglutarate dehydrogenase complex component E2</fullName>
    </alternativeName>
</protein>
<keyword evidence="9 12" id="KW-0450">Lipoyl</keyword>
<gene>
    <name evidence="16" type="primary">odhB</name>
    <name evidence="16" type="ORF">ACFOEO_07300</name>
</gene>
<evidence type="ECO:0000256" key="7">
    <source>
        <dbReference type="ARBA" id="ARBA00022532"/>
    </source>
</evidence>
<dbReference type="Pfam" id="PF00364">
    <property type="entry name" value="Biotin_lipoyl"/>
    <property type="match status" value="1"/>
</dbReference>
<feature type="domain" description="Lipoyl-binding" evidence="14">
    <location>
        <begin position="1"/>
        <end position="76"/>
    </location>
</feature>
<dbReference type="Proteomes" id="UP001595637">
    <property type="component" value="Unassembled WGS sequence"/>
</dbReference>
<dbReference type="NCBIfam" id="TIGR01347">
    <property type="entry name" value="sucB"/>
    <property type="match status" value="1"/>
</dbReference>
<comment type="subunit">
    <text evidence="4">Forms a 24-polypeptide structural core with octahedral symmetry. Part of the 2-oxoglutarate dehydrogenase (OGDH) complex composed of E1 (2-oxoglutarate dehydrogenase), E2 (dihydrolipoamide succinyltransferase) and E3 (dihydrolipoamide dehydrogenase); the complex contains multiple copies of the three enzymatic components (E1, E2 and E3).</text>
</comment>
<dbReference type="PROSITE" id="PS00189">
    <property type="entry name" value="LIPOYL"/>
    <property type="match status" value="1"/>
</dbReference>
<reference evidence="17" key="1">
    <citation type="journal article" date="2019" name="Int. J. Syst. Evol. Microbiol.">
        <title>The Global Catalogue of Microorganisms (GCM) 10K type strain sequencing project: providing services to taxonomists for standard genome sequencing and annotation.</title>
        <authorList>
            <consortium name="The Broad Institute Genomics Platform"/>
            <consortium name="The Broad Institute Genome Sequencing Center for Infectious Disease"/>
            <person name="Wu L."/>
            <person name="Ma J."/>
        </authorList>
    </citation>
    <scope>NUCLEOTIDE SEQUENCE [LARGE SCALE GENOMIC DNA]</scope>
    <source>
        <strain evidence="17">CCM 7756</strain>
    </source>
</reference>
<feature type="domain" description="Peripheral subunit-binding (PSBD)" evidence="15">
    <location>
        <begin position="133"/>
        <end position="170"/>
    </location>
</feature>
<dbReference type="GO" id="GO:0004149">
    <property type="term" value="F:dihydrolipoyllysine-residue succinyltransferase activity"/>
    <property type="evidence" value="ECO:0007669"/>
    <property type="project" value="UniProtKB-EC"/>
</dbReference>
<proteinExistence type="inferred from homology"/>
<dbReference type="InterPro" id="IPR050537">
    <property type="entry name" value="2-oxoacid_dehydrogenase"/>
</dbReference>
<evidence type="ECO:0000259" key="14">
    <source>
        <dbReference type="PROSITE" id="PS50968"/>
    </source>
</evidence>
<dbReference type="Gene3D" id="2.40.50.100">
    <property type="match status" value="1"/>
</dbReference>
<dbReference type="InterPro" id="IPR003016">
    <property type="entry name" value="2-oxoA_DH_lipoyl-BS"/>
</dbReference>